<accession>A0A1A9I079</accession>
<sequence>MINFLYKTSLYLLSIKKATFLIPVICRSDQQPEASPFFPVAATCFRNRILIKNNKFLSVVFIFYLHLQPC</sequence>
<evidence type="ECO:0000313" key="2">
    <source>
        <dbReference type="Proteomes" id="UP000077667"/>
    </source>
</evidence>
<dbReference type="AlphaFoldDB" id="A0A1A9I079"/>
<evidence type="ECO:0000313" key="1">
    <source>
        <dbReference type="EMBL" id="ANH81026.1"/>
    </source>
</evidence>
<proteinExistence type="predicted"/>
<protein>
    <submittedName>
        <fullName evidence="1">Uncharacterized protein</fullName>
    </submittedName>
</protein>
<keyword evidence="2" id="KW-1185">Reference proteome</keyword>
<dbReference type="KEGG" id="nia:A8C56_08580"/>
<name>A0A1A9I079_9BACT</name>
<dbReference type="EMBL" id="CP015772">
    <property type="protein sequence ID" value="ANH81026.1"/>
    <property type="molecule type" value="Genomic_DNA"/>
</dbReference>
<reference evidence="1 2" key="1">
    <citation type="submission" date="2016-05" db="EMBL/GenBank/DDBJ databases">
        <title>Niabella ginsenosidivorans BS26 whole genome sequencing.</title>
        <authorList>
            <person name="Im W.T."/>
            <person name="Siddiqi M.Z."/>
        </authorList>
    </citation>
    <scope>NUCLEOTIDE SEQUENCE [LARGE SCALE GENOMIC DNA]</scope>
    <source>
        <strain evidence="1 2">BS26</strain>
    </source>
</reference>
<dbReference type="STRING" id="1176587.A8C56_08580"/>
<organism evidence="1 2">
    <name type="scientific">Niabella ginsenosidivorans</name>
    <dbReference type="NCBI Taxonomy" id="1176587"/>
    <lineage>
        <taxon>Bacteria</taxon>
        <taxon>Pseudomonadati</taxon>
        <taxon>Bacteroidota</taxon>
        <taxon>Chitinophagia</taxon>
        <taxon>Chitinophagales</taxon>
        <taxon>Chitinophagaceae</taxon>
        <taxon>Niabella</taxon>
    </lineage>
</organism>
<gene>
    <name evidence="1" type="ORF">A8C56_08580</name>
</gene>
<dbReference type="Proteomes" id="UP000077667">
    <property type="component" value="Chromosome"/>
</dbReference>